<accession>A0A9Q8YFH6</accession>
<dbReference type="PANTHER" id="PTHR43124:SF10">
    <property type="entry name" value="PURINE EFFLUX PUMP PBUE"/>
    <property type="match status" value="1"/>
</dbReference>
<dbReference type="InterPro" id="IPR050189">
    <property type="entry name" value="MFS_Efflux_Transporters"/>
</dbReference>
<keyword evidence="5 6" id="KW-0472">Membrane</keyword>
<dbReference type="SUPFAM" id="SSF103473">
    <property type="entry name" value="MFS general substrate transporter"/>
    <property type="match status" value="1"/>
</dbReference>
<dbReference type="Gene3D" id="1.20.1250.20">
    <property type="entry name" value="MFS general substrate transporter like domains"/>
    <property type="match status" value="1"/>
</dbReference>
<evidence type="ECO:0000256" key="2">
    <source>
        <dbReference type="ARBA" id="ARBA00022475"/>
    </source>
</evidence>
<geneLocation type="plasmid" evidence="7 8">
    <name>pB</name>
</geneLocation>
<dbReference type="Pfam" id="PF07690">
    <property type="entry name" value="MFS_1"/>
    <property type="match status" value="1"/>
</dbReference>
<dbReference type="OrthoDB" id="8366416at2"/>
<feature type="transmembrane region" description="Helical" evidence="6">
    <location>
        <begin position="300"/>
        <end position="323"/>
    </location>
</feature>
<organism evidence="7 8">
    <name type="scientific">Ensifer adhaerens</name>
    <name type="common">Sinorhizobium morelense</name>
    <dbReference type="NCBI Taxonomy" id="106592"/>
    <lineage>
        <taxon>Bacteria</taxon>
        <taxon>Pseudomonadati</taxon>
        <taxon>Pseudomonadota</taxon>
        <taxon>Alphaproteobacteria</taxon>
        <taxon>Hyphomicrobiales</taxon>
        <taxon>Rhizobiaceae</taxon>
        <taxon>Sinorhizobium/Ensifer group</taxon>
        <taxon>Ensifer</taxon>
    </lineage>
</organism>
<dbReference type="RefSeq" id="WP_060521207.1">
    <property type="nucleotide sequence ID" value="NZ_CP098809.1"/>
</dbReference>
<feature type="transmembrane region" description="Helical" evidence="6">
    <location>
        <begin position="170"/>
        <end position="188"/>
    </location>
</feature>
<evidence type="ECO:0000313" key="7">
    <source>
        <dbReference type="EMBL" id="USJ27216.1"/>
    </source>
</evidence>
<evidence type="ECO:0000256" key="4">
    <source>
        <dbReference type="ARBA" id="ARBA00022989"/>
    </source>
</evidence>
<evidence type="ECO:0000256" key="5">
    <source>
        <dbReference type="ARBA" id="ARBA00023136"/>
    </source>
</evidence>
<keyword evidence="3 6" id="KW-0812">Transmembrane</keyword>
<feature type="transmembrane region" description="Helical" evidence="6">
    <location>
        <begin position="360"/>
        <end position="383"/>
    </location>
</feature>
<evidence type="ECO:0000256" key="6">
    <source>
        <dbReference type="SAM" id="Phobius"/>
    </source>
</evidence>
<feature type="transmembrane region" description="Helical" evidence="6">
    <location>
        <begin position="55"/>
        <end position="75"/>
    </location>
</feature>
<keyword evidence="2" id="KW-1003">Cell membrane</keyword>
<dbReference type="InterPro" id="IPR036259">
    <property type="entry name" value="MFS_trans_sf"/>
</dbReference>
<dbReference type="PANTHER" id="PTHR43124">
    <property type="entry name" value="PURINE EFFLUX PUMP PBUE"/>
    <property type="match status" value="1"/>
</dbReference>
<evidence type="ECO:0000256" key="1">
    <source>
        <dbReference type="ARBA" id="ARBA00004651"/>
    </source>
</evidence>
<dbReference type="GO" id="GO:0022857">
    <property type="term" value="F:transmembrane transporter activity"/>
    <property type="evidence" value="ECO:0007669"/>
    <property type="project" value="InterPro"/>
</dbReference>
<feature type="transmembrane region" description="Helical" evidence="6">
    <location>
        <begin position="272"/>
        <end position="294"/>
    </location>
</feature>
<dbReference type="GO" id="GO:0005886">
    <property type="term" value="C:plasma membrane"/>
    <property type="evidence" value="ECO:0007669"/>
    <property type="project" value="UniProtKB-SubCell"/>
</dbReference>
<comment type="subcellular location">
    <subcellularLocation>
        <location evidence="1">Cell membrane</location>
        <topology evidence="1">Multi-pass membrane protein</topology>
    </subcellularLocation>
</comment>
<feature type="transmembrane region" description="Helical" evidence="6">
    <location>
        <begin position="140"/>
        <end position="158"/>
    </location>
</feature>
<dbReference type="Proteomes" id="UP001055460">
    <property type="component" value="Plasmid pB"/>
</dbReference>
<reference evidence="7" key="1">
    <citation type="submission" date="2022-06" db="EMBL/GenBank/DDBJ databases">
        <title>Physiological and biochemical characterization and genomic elucidation of a strain of the genus Ensifer adhaerens M8 that combines arsenic oxidation and chromium reduction.</title>
        <authorList>
            <person name="Li X."/>
            <person name="Yu c."/>
        </authorList>
    </citation>
    <scope>NUCLEOTIDE SEQUENCE</scope>
    <source>
        <strain evidence="7">M8</strain>
        <plasmid evidence="7">pB</plasmid>
    </source>
</reference>
<proteinExistence type="predicted"/>
<feature type="transmembrane region" description="Helical" evidence="6">
    <location>
        <begin position="243"/>
        <end position="265"/>
    </location>
</feature>
<feature type="transmembrane region" description="Helical" evidence="6">
    <location>
        <begin position="335"/>
        <end position="354"/>
    </location>
</feature>
<protein>
    <submittedName>
        <fullName evidence="7">MFS transporter</fullName>
    </submittedName>
</protein>
<keyword evidence="4 6" id="KW-1133">Transmembrane helix</keyword>
<evidence type="ECO:0000256" key="3">
    <source>
        <dbReference type="ARBA" id="ARBA00022692"/>
    </source>
</evidence>
<dbReference type="AlphaFoldDB" id="A0A9Q8YFH6"/>
<keyword evidence="7" id="KW-0614">Plasmid</keyword>
<sequence length="397" mass="40230">MANPSTASVASGDPLSLVIGATACQVIGGLVPQMSPFVVAGLIDGLALSERDAGIVASVELLALAVSAILIAPVLPRLSYRRAGMSALVLTVAAQAASIVSDGWTSLVLSRGAAGIGEGALYAMSLSLVASHCCNPVKTFGLFQLVWAIGSVVLFGIGGEVTAAYGHRGIFALLAGLTLALSPFLLLIPDLRALKRTATRTPPSVPLLGSLLFAAIVLYVAVSAGLFAFSGPMGERIGLDTAAVGYILTLSTVVGLAGAGAATALNVRWGRAVPISAFCLGYVVVALVLCLWTSPVAYSVAVILSAVLYYFSLPYLFGLAAALDQSGRWAAAAGSAYLLGFAAGPVFTGAVIAASGYASLATVCVTMTIVAWALAVSIVARAFHGDRLADRLRNSAT</sequence>
<gene>
    <name evidence="7" type="ORF">NE863_32525</name>
</gene>
<dbReference type="InterPro" id="IPR011701">
    <property type="entry name" value="MFS"/>
</dbReference>
<evidence type="ECO:0000313" key="8">
    <source>
        <dbReference type="Proteomes" id="UP001055460"/>
    </source>
</evidence>
<feature type="transmembrane region" description="Helical" evidence="6">
    <location>
        <begin position="208"/>
        <end position="231"/>
    </location>
</feature>
<name>A0A9Q8YFH6_ENSAD</name>
<dbReference type="EMBL" id="CP098809">
    <property type="protein sequence ID" value="USJ27216.1"/>
    <property type="molecule type" value="Genomic_DNA"/>
</dbReference>